<accession>A0A2I2G6J6</accession>
<dbReference type="InterPro" id="IPR029068">
    <property type="entry name" value="Glyas_Bleomycin-R_OHBP_Dase"/>
</dbReference>
<comment type="caution">
    <text evidence="2">The sequence shown here is derived from an EMBL/GenBank/DDBJ whole genome shotgun (WGS) entry which is preliminary data.</text>
</comment>
<evidence type="ECO:0000313" key="2">
    <source>
        <dbReference type="EMBL" id="PLB48496.1"/>
    </source>
</evidence>
<organism evidence="2 3">
    <name type="scientific">Aspergillus steynii IBT 23096</name>
    <dbReference type="NCBI Taxonomy" id="1392250"/>
    <lineage>
        <taxon>Eukaryota</taxon>
        <taxon>Fungi</taxon>
        <taxon>Dikarya</taxon>
        <taxon>Ascomycota</taxon>
        <taxon>Pezizomycotina</taxon>
        <taxon>Eurotiomycetes</taxon>
        <taxon>Eurotiomycetidae</taxon>
        <taxon>Eurotiales</taxon>
        <taxon>Aspergillaceae</taxon>
        <taxon>Aspergillus</taxon>
        <taxon>Aspergillus subgen. Circumdati</taxon>
    </lineage>
</organism>
<dbReference type="InterPro" id="IPR037523">
    <property type="entry name" value="VOC_core"/>
</dbReference>
<evidence type="ECO:0000259" key="1">
    <source>
        <dbReference type="PROSITE" id="PS51819"/>
    </source>
</evidence>
<dbReference type="Proteomes" id="UP000234275">
    <property type="component" value="Unassembled WGS sequence"/>
</dbReference>
<dbReference type="Pfam" id="PF00903">
    <property type="entry name" value="Glyoxalase"/>
    <property type="match status" value="1"/>
</dbReference>
<protein>
    <submittedName>
        <fullName evidence="2">Glyoxalase/Bleomycin resistance protein/Dihydroxybiphenyl dioxygenase</fullName>
    </submittedName>
</protein>
<reference evidence="2 3" key="1">
    <citation type="submission" date="2016-12" db="EMBL/GenBank/DDBJ databases">
        <title>The genomes of Aspergillus section Nigri reveals drivers in fungal speciation.</title>
        <authorList>
            <consortium name="DOE Joint Genome Institute"/>
            <person name="Vesth T.C."/>
            <person name="Nybo J."/>
            <person name="Theobald S."/>
            <person name="Brandl J."/>
            <person name="Frisvad J.C."/>
            <person name="Nielsen K.F."/>
            <person name="Lyhne E.K."/>
            <person name="Kogle M.E."/>
            <person name="Kuo A."/>
            <person name="Riley R."/>
            <person name="Clum A."/>
            <person name="Nolan M."/>
            <person name="Lipzen A."/>
            <person name="Salamov A."/>
            <person name="Henrissat B."/>
            <person name="Wiebenga A."/>
            <person name="De Vries R.P."/>
            <person name="Grigoriev I.V."/>
            <person name="Mortensen U.H."/>
            <person name="Andersen M.R."/>
            <person name="Baker S.E."/>
        </authorList>
    </citation>
    <scope>NUCLEOTIDE SEQUENCE [LARGE SCALE GENOMIC DNA]</scope>
    <source>
        <strain evidence="2 3">IBT 23096</strain>
    </source>
</reference>
<dbReference type="Gene3D" id="3.10.180.10">
    <property type="entry name" value="2,3-Dihydroxybiphenyl 1,2-Dioxygenase, domain 1"/>
    <property type="match status" value="1"/>
</dbReference>
<sequence length="197" mass="22585">MVQLNTPVQVIPPAKLAHVVLRTRPESYDRLIEFYKTFLGGRTSFESESLTLVAYDDEDHRVAIVKIPGLAPKDPRTCGLHHFAFTFNTLDDLMLAYRQRKSLGIEPVWCVHHGPSISMYYRDPEGNQLETQVEVLNSTEESVAFMSSKEFKENPWGVDYDPEHIIAELKRGVDPKSFYPRPYIGVREMESVPLSKE</sequence>
<keyword evidence="2" id="KW-0223">Dioxygenase</keyword>
<evidence type="ECO:0000313" key="3">
    <source>
        <dbReference type="Proteomes" id="UP000234275"/>
    </source>
</evidence>
<keyword evidence="3" id="KW-1185">Reference proteome</keyword>
<feature type="domain" description="VOC" evidence="1">
    <location>
        <begin position="15"/>
        <end position="134"/>
    </location>
</feature>
<dbReference type="RefSeq" id="XP_024703798.1">
    <property type="nucleotide sequence ID" value="XM_024844428.1"/>
</dbReference>
<dbReference type="VEuPathDB" id="FungiDB:P170DRAFT_360708"/>
<dbReference type="AlphaFoldDB" id="A0A2I2G6J6"/>
<dbReference type="InterPro" id="IPR004360">
    <property type="entry name" value="Glyas_Fos-R_dOase_dom"/>
</dbReference>
<keyword evidence="2" id="KW-0560">Oxidoreductase</keyword>
<dbReference type="EMBL" id="MSFO01000005">
    <property type="protein sequence ID" value="PLB48496.1"/>
    <property type="molecule type" value="Genomic_DNA"/>
</dbReference>
<dbReference type="GO" id="GO:0051213">
    <property type="term" value="F:dioxygenase activity"/>
    <property type="evidence" value="ECO:0007669"/>
    <property type="project" value="UniProtKB-KW"/>
</dbReference>
<proteinExistence type="predicted"/>
<dbReference type="OrthoDB" id="5371818at2759"/>
<name>A0A2I2G6J6_9EURO</name>
<gene>
    <name evidence="2" type="ORF">P170DRAFT_360708</name>
</gene>
<dbReference type="PROSITE" id="PS51819">
    <property type="entry name" value="VOC"/>
    <property type="match status" value="1"/>
</dbReference>
<dbReference type="GeneID" id="36552128"/>
<dbReference type="SUPFAM" id="SSF54593">
    <property type="entry name" value="Glyoxalase/Bleomycin resistance protein/Dihydroxybiphenyl dioxygenase"/>
    <property type="match status" value="1"/>
</dbReference>